<accession>A0ABQ8FCC4</accession>
<feature type="compositionally biased region" description="Basic residues" evidence="1">
    <location>
        <begin position="8"/>
        <end position="22"/>
    </location>
</feature>
<keyword evidence="3" id="KW-1185">Reference proteome</keyword>
<comment type="caution">
    <text evidence="2">The sequence shown here is derived from an EMBL/GenBank/DDBJ whole genome shotgun (WGS) entry which is preliminary data.</text>
</comment>
<feature type="region of interest" description="Disordered" evidence="1">
    <location>
        <begin position="269"/>
        <end position="307"/>
    </location>
</feature>
<organism evidence="2 3">
    <name type="scientific">Batrachochytrium salamandrivorans</name>
    <dbReference type="NCBI Taxonomy" id="1357716"/>
    <lineage>
        <taxon>Eukaryota</taxon>
        <taxon>Fungi</taxon>
        <taxon>Fungi incertae sedis</taxon>
        <taxon>Chytridiomycota</taxon>
        <taxon>Chytridiomycota incertae sedis</taxon>
        <taxon>Chytridiomycetes</taxon>
        <taxon>Rhizophydiales</taxon>
        <taxon>Rhizophydiales incertae sedis</taxon>
        <taxon>Batrachochytrium</taxon>
    </lineage>
</organism>
<evidence type="ECO:0000256" key="1">
    <source>
        <dbReference type="SAM" id="MobiDB-lite"/>
    </source>
</evidence>
<feature type="compositionally biased region" description="Polar residues" evidence="1">
    <location>
        <begin position="287"/>
        <end position="298"/>
    </location>
</feature>
<protein>
    <submittedName>
        <fullName evidence="2">Uncharacterized protein</fullName>
    </submittedName>
</protein>
<name>A0ABQ8FCC4_9FUNG</name>
<evidence type="ECO:0000313" key="3">
    <source>
        <dbReference type="Proteomes" id="UP001648503"/>
    </source>
</evidence>
<feature type="region of interest" description="Disordered" evidence="1">
    <location>
        <begin position="1"/>
        <end position="26"/>
    </location>
</feature>
<dbReference type="Proteomes" id="UP001648503">
    <property type="component" value="Unassembled WGS sequence"/>
</dbReference>
<proteinExistence type="predicted"/>
<gene>
    <name evidence="2" type="ORF">BASA50_005728</name>
</gene>
<reference evidence="2 3" key="1">
    <citation type="submission" date="2021-02" db="EMBL/GenBank/DDBJ databases">
        <title>Variation within the Batrachochytrium salamandrivorans European outbreak.</title>
        <authorList>
            <person name="Kelly M."/>
            <person name="Pasmans F."/>
            <person name="Shea T.P."/>
            <person name="Munoz J.F."/>
            <person name="Carranza S."/>
            <person name="Cuomo C.A."/>
            <person name="Martel A."/>
        </authorList>
    </citation>
    <scope>NUCLEOTIDE SEQUENCE [LARGE SCALE GENOMIC DNA]</scope>
    <source>
        <strain evidence="2 3">AMFP18/2</strain>
    </source>
</reference>
<sequence>MTNTNGKKGGKKRKAKKTKKTKKDAVGLADSIFSPMPKSWPGKISSKDLFASAALDAREKIDLEQKDMHVCLRVRQLDWEYHDFFITLPKNSTIYRLQHEIAAAQHLSAVSPEDIVIYTPQSNIGHCSSIHSDNEGMSGPSPSCVGVRPTSIQNAQPLSNSQDHGQGLGNVSSDIKDLGVICEDTNATLSFYFSEIAGFYMSTLNQFQRATLVSTDSDLDPTSEKASVDPIIHIYKVALPTRACGYDYIPSTNYAIYENAKQVEIDLKRTSQSAPKTRSHSGGKIRQNPTGSACGTHSKQPRTYKEGPLTPICGQMSIKHAHNLMHTHTVDNQLSMARHASSPESKLTHRLNANEFQVDSMGVDSHLAWPHDMPISAAATRQTKSMKQGGVVNHQQSSIQTLPGKHHIVRNGASVNQHNLQKPNTQHNALLITEAPKAVTIYYDIRLNIPKHPQSVVLENHQQMLLQGNLEDPLKVTNMDLLNS</sequence>
<evidence type="ECO:0000313" key="2">
    <source>
        <dbReference type="EMBL" id="KAH6595519.1"/>
    </source>
</evidence>
<dbReference type="EMBL" id="JAFCIX010000298">
    <property type="protein sequence ID" value="KAH6595519.1"/>
    <property type="molecule type" value="Genomic_DNA"/>
</dbReference>